<keyword evidence="1" id="KW-0547">Nucleotide-binding</keyword>
<dbReference type="PANTHER" id="PTHR47835:SF3">
    <property type="entry name" value="HELICASE FOR MEIOSIS 1"/>
    <property type="match status" value="1"/>
</dbReference>
<evidence type="ECO:0000313" key="12">
    <source>
        <dbReference type="EMBL" id="RZF42589.1"/>
    </source>
</evidence>
<evidence type="ECO:0000256" key="6">
    <source>
        <dbReference type="ARBA" id="ARBA00023254"/>
    </source>
</evidence>
<evidence type="ECO:0000256" key="3">
    <source>
        <dbReference type="ARBA" id="ARBA00022806"/>
    </source>
</evidence>
<comment type="caution">
    <text evidence="12">The sequence shown here is derived from an EMBL/GenBank/DDBJ whole genome shotgun (WGS) entry which is preliminary data.</text>
</comment>
<protein>
    <recommendedName>
        <fullName evidence="8">DNA 3'-5' helicase</fullName>
        <ecNumber evidence="8">5.6.2.4</ecNumber>
    </recommendedName>
</protein>
<gene>
    <name evidence="12" type="ORF">LSTR_LSTR001384</name>
</gene>
<dbReference type="Proteomes" id="UP000291343">
    <property type="component" value="Unassembled WGS sequence"/>
</dbReference>
<dbReference type="Gene3D" id="1.10.3380.10">
    <property type="entry name" value="Sec63 N-terminal domain-like domain"/>
    <property type="match status" value="1"/>
</dbReference>
<dbReference type="SMR" id="A0A482XA87"/>
<dbReference type="EC" id="5.6.2.4" evidence="8"/>
<dbReference type="SMART" id="SM00973">
    <property type="entry name" value="Sec63"/>
    <property type="match status" value="1"/>
</dbReference>
<dbReference type="FunFam" id="1.10.10.10:FF:000012">
    <property type="entry name" value="U5 small nuclear ribonucleoprotein helicase"/>
    <property type="match status" value="1"/>
</dbReference>
<sequence>MAWDRILWCGIAMYVYMHKSACVCICSRGLKVAASIVLWEINDIAMPGCPIARQERFERLVSGTEAIESTLHKNLAELLNAEVVLRTVTDVAMAVDWISSTYFYVRATRQPQHYGLPRHLPLDAFRAKLHDMCMIELNGLVRHKIIEMTDGYDVSPTEEGTVMAKYYFRFDTMKQFMQMKSDESIEGLLQLLSKSGEFAEVRLRVVEKRLLNKLNDTNKAGERIRFPIKEKIKSKEMKVNCLIQATLDGCQVYDNALSQEAKHISRTATRLSRGLVLLVWNKGYFRSLLSAVYLSKSLHCGMWENSTFVSRQLPGIGPVLSTMLVMAGKTNFRSLLEANPRDLETVFQAIPLTPHLFHVRNVPFQQAELINWPSGNRQPFDAFNQRELTGDYQG</sequence>
<keyword evidence="4" id="KW-0067">ATP-binding</keyword>
<dbReference type="Gene3D" id="1.10.10.10">
    <property type="entry name" value="Winged helix-like DNA-binding domain superfamily/Winged helix DNA-binding domain"/>
    <property type="match status" value="1"/>
</dbReference>
<feature type="chain" id="PRO_5019799485" description="DNA 3'-5' helicase" evidence="10">
    <location>
        <begin position="23"/>
        <end position="394"/>
    </location>
</feature>
<dbReference type="InterPro" id="IPR036390">
    <property type="entry name" value="WH_DNA-bd_sf"/>
</dbReference>
<reference evidence="12 13" key="1">
    <citation type="journal article" date="2017" name="Gigascience">
        <title>Genome sequence of the small brown planthopper, Laodelphax striatellus.</title>
        <authorList>
            <person name="Zhu J."/>
            <person name="Jiang F."/>
            <person name="Wang X."/>
            <person name="Yang P."/>
            <person name="Bao Y."/>
            <person name="Zhao W."/>
            <person name="Wang W."/>
            <person name="Lu H."/>
            <person name="Wang Q."/>
            <person name="Cui N."/>
            <person name="Li J."/>
            <person name="Chen X."/>
            <person name="Luo L."/>
            <person name="Yu J."/>
            <person name="Kang L."/>
            <person name="Cui F."/>
        </authorList>
    </citation>
    <scope>NUCLEOTIDE SEQUENCE [LARGE SCALE GENOMIC DNA]</scope>
    <source>
        <strain evidence="12">Lst14</strain>
    </source>
</reference>
<evidence type="ECO:0000256" key="4">
    <source>
        <dbReference type="ARBA" id="ARBA00022840"/>
    </source>
</evidence>
<proteinExistence type="predicted"/>
<comment type="catalytic activity">
    <reaction evidence="9">
        <text>ATP + H2O = ADP + phosphate + H(+)</text>
        <dbReference type="Rhea" id="RHEA:13065"/>
        <dbReference type="ChEBI" id="CHEBI:15377"/>
        <dbReference type="ChEBI" id="CHEBI:15378"/>
        <dbReference type="ChEBI" id="CHEBI:30616"/>
        <dbReference type="ChEBI" id="CHEBI:43474"/>
        <dbReference type="ChEBI" id="CHEBI:456216"/>
        <dbReference type="EC" id="5.6.2.4"/>
    </reaction>
</comment>
<dbReference type="InParanoid" id="A0A482XA87"/>
<dbReference type="SUPFAM" id="SSF46785">
    <property type="entry name" value="Winged helix' DNA-binding domain"/>
    <property type="match status" value="1"/>
</dbReference>
<evidence type="ECO:0000259" key="11">
    <source>
        <dbReference type="SMART" id="SM00973"/>
    </source>
</evidence>
<feature type="signal peptide" evidence="10">
    <location>
        <begin position="1"/>
        <end position="22"/>
    </location>
</feature>
<dbReference type="GO" id="GO:0043138">
    <property type="term" value="F:3'-5' DNA helicase activity"/>
    <property type="evidence" value="ECO:0007669"/>
    <property type="project" value="UniProtKB-EC"/>
</dbReference>
<keyword evidence="3" id="KW-0347">Helicase</keyword>
<dbReference type="InterPro" id="IPR036388">
    <property type="entry name" value="WH-like_DNA-bd_sf"/>
</dbReference>
<keyword evidence="13" id="KW-1185">Reference proteome</keyword>
<evidence type="ECO:0000256" key="5">
    <source>
        <dbReference type="ARBA" id="ARBA00023235"/>
    </source>
</evidence>
<keyword evidence="2" id="KW-0378">Hydrolase</keyword>
<dbReference type="EMBL" id="QKKF02014716">
    <property type="protein sequence ID" value="RZF42589.1"/>
    <property type="molecule type" value="Genomic_DNA"/>
</dbReference>
<dbReference type="InterPro" id="IPR004179">
    <property type="entry name" value="Sec63-dom"/>
</dbReference>
<dbReference type="AlphaFoldDB" id="A0A482XA87"/>
<evidence type="ECO:0000256" key="2">
    <source>
        <dbReference type="ARBA" id="ARBA00022801"/>
    </source>
</evidence>
<evidence type="ECO:0000256" key="9">
    <source>
        <dbReference type="ARBA" id="ARBA00048988"/>
    </source>
</evidence>
<evidence type="ECO:0000256" key="7">
    <source>
        <dbReference type="ARBA" id="ARBA00034617"/>
    </source>
</evidence>
<dbReference type="InterPro" id="IPR057842">
    <property type="entry name" value="WH_MER3"/>
</dbReference>
<keyword evidence="6" id="KW-0469">Meiosis</keyword>
<keyword evidence="5" id="KW-0413">Isomerase</keyword>
<dbReference type="PANTHER" id="PTHR47835">
    <property type="entry name" value="HFM1, ATP DEPENDENT DNA HELICASE HOMOLOG"/>
    <property type="match status" value="1"/>
</dbReference>
<dbReference type="GO" id="GO:0005524">
    <property type="term" value="F:ATP binding"/>
    <property type="evidence" value="ECO:0007669"/>
    <property type="project" value="UniProtKB-KW"/>
</dbReference>
<feature type="domain" description="SEC63" evidence="11">
    <location>
        <begin position="156"/>
        <end position="382"/>
    </location>
</feature>
<comment type="catalytic activity">
    <reaction evidence="7">
        <text>Couples ATP hydrolysis with the unwinding of duplex DNA by translocating in the 3'-5' direction.</text>
        <dbReference type="EC" id="5.6.2.4"/>
    </reaction>
</comment>
<accession>A0A482XA87</accession>
<dbReference type="Pfam" id="PF02889">
    <property type="entry name" value="Sec63"/>
    <property type="match status" value="1"/>
</dbReference>
<dbReference type="InterPro" id="IPR052247">
    <property type="entry name" value="Meiotic_Crossover_Helicase"/>
</dbReference>
<dbReference type="SUPFAM" id="SSF158702">
    <property type="entry name" value="Sec63 N-terminal domain-like"/>
    <property type="match status" value="1"/>
</dbReference>
<evidence type="ECO:0000256" key="10">
    <source>
        <dbReference type="SAM" id="SignalP"/>
    </source>
</evidence>
<dbReference type="Pfam" id="PF23445">
    <property type="entry name" value="WHD_SNRNP200"/>
    <property type="match status" value="1"/>
</dbReference>
<dbReference type="GO" id="GO:0051321">
    <property type="term" value="P:meiotic cell cycle"/>
    <property type="evidence" value="ECO:0007669"/>
    <property type="project" value="UniProtKB-KW"/>
</dbReference>
<dbReference type="GO" id="GO:0016787">
    <property type="term" value="F:hydrolase activity"/>
    <property type="evidence" value="ECO:0007669"/>
    <property type="project" value="UniProtKB-KW"/>
</dbReference>
<name>A0A482XA87_LAOST</name>
<dbReference type="OrthoDB" id="5575at2759"/>
<organism evidence="12 13">
    <name type="scientific">Laodelphax striatellus</name>
    <name type="common">Small brown planthopper</name>
    <name type="synonym">Delphax striatella</name>
    <dbReference type="NCBI Taxonomy" id="195883"/>
    <lineage>
        <taxon>Eukaryota</taxon>
        <taxon>Metazoa</taxon>
        <taxon>Ecdysozoa</taxon>
        <taxon>Arthropoda</taxon>
        <taxon>Hexapoda</taxon>
        <taxon>Insecta</taxon>
        <taxon>Pterygota</taxon>
        <taxon>Neoptera</taxon>
        <taxon>Paraneoptera</taxon>
        <taxon>Hemiptera</taxon>
        <taxon>Auchenorrhyncha</taxon>
        <taxon>Fulgoroidea</taxon>
        <taxon>Delphacidae</taxon>
        <taxon>Criomorphinae</taxon>
        <taxon>Laodelphax</taxon>
    </lineage>
</organism>
<evidence type="ECO:0000256" key="1">
    <source>
        <dbReference type="ARBA" id="ARBA00022741"/>
    </source>
</evidence>
<keyword evidence="10" id="KW-0732">Signal</keyword>
<evidence type="ECO:0000256" key="8">
    <source>
        <dbReference type="ARBA" id="ARBA00034808"/>
    </source>
</evidence>
<evidence type="ECO:0000313" key="13">
    <source>
        <dbReference type="Proteomes" id="UP000291343"/>
    </source>
</evidence>
<dbReference type="STRING" id="195883.A0A482XA87"/>